<feature type="domain" description="SCP" evidence="3">
    <location>
        <begin position="45"/>
        <end position="218"/>
    </location>
</feature>
<evidence type="ECO:0000256" key="1">
    <source>
        <dbReference type="SAM" id="Phobius"/>
    </source>
</evidence>
<proteinExistence type="predicted"/>
<keyword evidence="1" id="KW-0812">Transmembrane</keyword>
<evidence type="ECO:0000259" key="3">
    <source>
        <dbReference type="Pfam" id="PF00188"/>
    </source>
</evidence>
<dbReference type="InterPro" id="IPR035940">
    <property type="entry name" value="CAP_sf"/>
</dbReference>
<feature type="transmembrane region" description="Helical" evidence="1">
    <location>
        <begin position="424"/>
        <end position="450"/>
    </location>
</feature>
<accession>A0AAF3F8G9</accession>
<feature type="chain" id="PRO_5042124142" description="SCP domain-containing protein" evidence="2">
    <location>
        <begin position="19"/>
        <end position="511"/>
    </location>
</feature>
<sequence length="511" mass="57226">MAMKILTPLAVFVTAVSAQFEVPMVRSVDNSTIFPVAVQNHILATLNGLRARVARGVEPWARKPKGTFYPKAARMYKLLWDPVLARDARTRLDTLEFLRDPNPEGIRVGTLDGLVPTNNDCCTGELFIGTIRGTTQNHKKSAQQYFDDTWTKNWYGRMKLEGVIGGLIYQRYPHVIHGYFSEWTSADARNHIQQIISGDTQKIGCAYRNMTDLQTYAILCRLMQKGVSAEIPIYATGGAIGTHATNINKKAPVESNTAFCLSSAHGAQPNIGPAAIQALFVNTTELLNSAKDAFLAINNLKLCSKKIAYAKNWTKHEITDPDLRAAVNKFVNLTCVLDGFYQRRFLPQVRKLNITAAQVQKMRTEYYNLLIEGANDPNQAIFDFFKTLNATLVEMGVAKPGTAIANAILATTQGMSQKLDEVSFAAGSGFLFIPMYFVTFSPLVLFWIVYRREKSRIKTTNALIDLEGKAKNLYFETYRNQWEVDEVKRTPSANSLINYLHKFCRKISSSS</sequence>
<dbReference type="InterPro" id="IPR014044">
    <property type="entry name" value="CAP_dom"/>
</dbReference>
<keyword evidence="2" id="KW-0732">Signal</keyword>
<dbReference type="SUPFAM" id="SSF55797">
    <property type="entry name" value="PR-1-like"/>
    <property type="match status" value="1"/>
</dbReference>
<evidence type="ECO:0000256" key="2">
    <source>
        <dbReference type="SAM" id="SignalP"/>
    </source>
</evidence>
<name>A0AAF3F8G9_9BILA</name>
<evidence type="ECO:0000313" key="4">
    <source>
        <dbReference type="Proteomes" id="UP000887575"/>
    </source>
</evidence>
<dbReference type="CDD" id="cd05380">
    <property type="entry name" value="CAP_euk"/>
    <property type="match status" value="1"/>
</dbReference>
<organism evidence="4 5">
    <name type="scientific">Mesorhabditis belari</name>
    <dbReference type="NCBI Taxonomy" id="2138241"/>
    <lineage>
        <taxon>Eukaryota</taxon>
        <taxon>Metazoa</taxon>
        <taxon>Ecdysozoa</taxon>
        <taxon>Nematoda</taxon>
        <taxon>Chromadorea</taxon>
        <taxon>Rhabditida</taxon>
        <taxon>Rhabditina</taxon>
        <taxon>Rhabditomorpha</taxon>
        <taxon>Rhabditoidea</taxon>
        <taxon>Rhabditidae</taxon>
        <taxon>Mesorhabditinae</taxon>
        <taxon>Mesorhabditis</taxon>
    </lineage>
</organism>
<dbReference type="Proteomes" id="UP000887575">
    <property type="component" value="Unassembled WGS sequence"/>
</dbReference>
<evidence type="ECO:0000313" key="5">
    <source>
        <dbReference type="WBParaSite" id="MBELARI_LOCUS2234"/>
    </source>
</evidence>
<dbReference type="Gene3D" id="3.40.33.10">
    <property type="entry name" value="CAP"/>
    <property type="match status" value="1"/>
</dbReference>
<reference evidence="5" key="1">
    <citation type="submission" date="2024-02" db="UniProtKB">
        <authorList>
            <consortium name="WormBaseParasite"/>
        </authorList>
    </citation>
    <scope>IDENTIFICATION</scope>
</reference>
<dbReference type="WBParaSite" id="MBELARI_LOCUS2234">
    <property type="protein sequence ID" value="MBELARI_LOCUS2234"/>
    <property type="gene ID" value="MBELARI_LOCUS2234"/>
</dbReference>
<protein>
    <recommendedName>
        <fullName evidence="3">SCP domain-containing protein</fullName>
    </recommendedName>
</protein>
<keyword evidence="4" id="KW-1185">Reference proteome</keyword>
<keyword evidence="1" id="KW-1133">Transmembrane helix</keyword>
<dbReference type="Pfam" id="PF00188">
    <property type="entry name" value="CAP"/>
    <property type="match status" value="1"/>
</dbReference>
<dbReference type="AlphaFoldDB" id="A0AAF3F8G9"/>
<keyword evidence="1" id="KW-0472">Membrane</keyword>
<feature type="signal peptide" evidence="2">
    <location>
        <begin position="1"/>
        <end position="18"/>
    </location>
</feature>